<name>A0A401ZNM1_9CHLR</name>
<reference evidence="3" key="1">
    <citation type="submission" date="2018-12" db="EMBL/GenBank/DDBJ databases">
        <title>Tengunoibacter tsumagoiensis gen. nov., sp. nov., Dictyobacter kobayashii sp. nov., D. alpinus sp. nov., and D. joshuensis sp. nov. and description of Dictyobacteraceae fam. nov. within the order Ktedonobacterales isolated from Tengu-no-mugimeshi.</title>
        <authorList>
            <person name="Wang C.M."/>
            <person name="Zheng Y."/>
            <person name="Sakai Y."/>
            <person name="Toyoda A."/>
            <person name="Minakuchi Y."/>
            <person name="Abe K."/>
            <person name="Yokota A."/>
            <person name="Yabe S."/>
        </authorList>
    </citation>
    <scope>NUCLEOTIDE SEQUENCE [LARGE SCALE GENOMIC DNA]</scope>
    <source>
        <strain evidence="3">S-27</strain>
    </source>
</reference>
<dbReference type="InterPro" id="IPR011044">
    <property type="entry name" value="Quino_amine_DH_bsu"/>
</dbReference>
<evidence type="ECO:0000256" key="1">
    <source>
        <dbReference type="SAM" id="Phobius"/>
    </source>
</evidence>
<dbReference type="PANTHER" id="PTHR47197">
    <property type="entry name" value="PROTEIN NIRF"/>
    <property type="match status" value="1"/>
</dbReference>
<keyword evidence="3" id="KW-1185">Reference proteome</keyword>
<protein>
    <recommendedName>
        <fullName evidence="4">YncE family protein</fullName>
    </recommendedName>
</protein>
<evidence type="ECO:0000313" key="3">
    <source>
        <dbReference type="Proteomes" id="UP000287224"/>
    </source>
</evidence>
<dbReference type="Proteomes" id="UP000287224">
    <property type="component" value="Unassembled WGS sequence"/>
</dbReference>
<dbReference type="PANTHER" id="PTHR47197:SF3">
    <property type="entry name" value="DIHYDRO-HEME D1 DEHYDROGENASE"/>
    <property type="match status" value="1"/>
</dbReference>
<dbReference type="OrthoDB" id="144314at2"/>
<evidence type="ECO:0008006" key="4">
    <source>
        <dbReference type="Google" id="ProtNLM"/>
    </source>
</evidence>
<dbReference type="InterPro" id="IPR051200">
    <property type="entry name" value="Host-pathogen_enzymatic-act"/>
</dbReference>
<keyword evidence="1" id="KW-0812">Transmembrane</keyword>
<dbReference type="RefSeq" id="WP_126600862.1">
    <property type="nucleotide sequence ID" value="NZ_BIFQ01000002.1"/>
</dbReference>
<feature type="transmembrane region" description="Helical" evidence="1">
    <location>
        <begin position="366"/>
        <end position="389"/>
    </location>
</feature>
<dbReference type="EMBL" id="BIFQ01000002">
    <property type="protein sequence ID" value="GCE08356.1"/>
    <property type="molecule type" value="Genomic_DNA"/>
</dbReference>
<keyword evidence="1" id="KW-0472">Membrane</keyword>
<sequence length="405" mass="43101">MRQQQTRTFSSNCLHLQKTFPPLVCIYGLLLCFLLVAAPPQARADGGAPNLAYVAGSAAGISVIDVAQKTVSRTIAVKSDPHAVLLSPDGRYLYVTEPQQGRVIVLAAGTGNTICTAALPGQQQFLALDVNSSSLYIGGSGNDRVTALDTGNCKSKRTFEAPAPITGVALALPQINLADGQEDTQLWATTTRGIAIFNAQNGKSLRSISLHDEPRALAIPPGRTAYITTRQGNITAIDTNSYQETNVMAGGSYGPMDFDESTGEVYVPDARHDQLLVLSPVVVGYKHPHEPERTWDFTSAPQSVAITNDGQLGFVALAGGQVSMLDLPGKQVVVNLHVGGSPRFIITGLYPPLAPLNPQEATLSGILITIGADGLIAVMLIAPTVYFLYRRFGRARRKAQEKPAQ</sequence>
<evidence type="ECO:0000313" key="2">
    <source>
        <dbReference type="EMBL" id="GCE08356.1"/>
    </source>
</evidence>
<dbReference type="SUPFAM" id="SSF50969">
    <property type="entry name" value="YVTN repeat-like/Quinoprotein amine dehydrogenase"/>
    <property type="match status" value="1"/>
</dbReference>
<dbReference type="AlphaFoldDB" id="A0A401ZNM1"/>
<comment type="caution">
    <text evidence="2">The sequence shown here is derived from an EMBL/GenBank/DDBJ whole genome shotgun (WGS) entry which is preliminary data.</text>
</comment>
<dbReference type="InterPro" id="IPR015943">
    <property type="entry name" value="WD40/YVTN_repeat-like_dom_sf"/>
</dbReference>
<keyword evidence="1" id="KW-1133">Transmembrane helix</keyword>
<dbReference type="Gene3D" id="2.130.10.10">
    <property type="entry name" value="YVTN repeat-like/Quinoprotein amine dehydrogenase"/>
    <property type="match status" value="1"/>
</dbReference>
<organism evidence="2 3">
    <name type="scientific">Dictyobacter aurantiacus</name>
    <dbReference type="NCBI Taxonomy" id="1936993"/>
    <lineage>
        <taxon>Bacteria</taxon>
        <taxon>Bacillati</taxon>
        <taxon>Chloroflexota</taxon>
        <taxon>Ktedonobacteria</taxon>
        <taxon>Ktedonobacterales</taxon>
        <taxon>Dictyobacteraceae</taxon>
        <taxon>Dictyobacter</taxon>
    </lineage>
</organism>
<accession>A0A401ZNM1</accession>
<proteinExistence type="predicted"/>
<gene>
    <name evidence="2" type="ORF">KDAU_56850</name>
</gene>